<keyword evidence="2" id="KW-1185">Reference proteome</keyword>
<dbReference type="Proteomes" id="UP001208689">
    <property type="component" value="Chromosome"/>
</dbReference>
<gene>
    <name evidence="1" type="ORF">NEF87_000924</name>
</gene>
<name>A0ABY6HQA1_9ARCH</name>
<reference evidence="1" key="1">
    <citation type="submission" date="2022-09" db="EMBL/GenBank/DDBJ databases">
        <title>Actin cytoskeleton and complex cell architecture in an #Asgard archaeon.</title>
        <authorList>
            <person name="Ponce Toledo R.I."/>
            <person name="Schleper C."/>
            <person name="Rodrigues Oliveira T."/>
            <person name="Wollweber F."/>
            <person name="Xu J."/>
            <person name="Rittmann S."/>
            <person name="Klingl A."/>
            <person name="Pilhofer M."/>
        </authorList>
    </citation>
    <scope>NUCLEOTIDE SEQUENCE</scope>
    <source>
        <strain evidence="1">B-35</strain>
    </source>
</reference>
<proteinExistence type="predicted"/>
<accession>A0ABY6HQA1</accession>
<protein>
    <submittedName>
        <fullName evidence="1">Uncharacterized protein</fullName>
    </submittedName>
</protein>
<evidence type="ECO:0000313" key="1">
    <source>
        <dbReference type="EMBL" id="UYP44639.1"/>
    </source>
</evidence>
<organism evidence="1 2">
    <name type="scientific">Candidatus Lokiarchaeum ossiferum</name>
    <dbReference type="NCBI Taxonomy" id="2951803"/>
    <lineage>
        <taxon>Archaea</taxon>
        <taxon>Promethearchaeati</taxon>
        <taxon>Promethearchaeota</taxon>
        <taxon>Promethearchaeia</taxon>
        <taxon>Promethearchaeales</taxon>
        <taxon>Promethearchaeaceae</taxon>
        <taxon>Candidatus Lokiarchaeum</taxon>
    </lineage>
</organism>
<sequence length="45" mass="4918">MGENYFFLISLIFEINTTMGNAIVAIQTEKGAVISEMVLIIVGII</sequence>
<evidence type="ECO:0000313" key="2">
    <source>
        <dbReference type="Proteomes" id="UP001208689"/>
    </source>
</evidence>
<dbReference type="EMBL" id="CP104013">
    <property type="protein sequence ID" value="UYP44639.1"/>
    <property type="molecule type" value="Genomic_DNA"/>
</dbReference>